<dbReference type="GO" id="GO:0003682">
    <property type="term" value="F:chromatin binding"/>
    <property type="evidence" value="ECO:0007669"/>
    <property type="project" value="TreeGrafter"/>
</dbReference>
<proteinExistence type="predicted"/>
<dbReference type="InterPro" id="IPR026711">
    <property type="entry name" value="Msl-1"/>
</dbReference>
<evidence type="ECO:0000256" key="2">
    <source>
        <dbReference type="SAM" id="MobiDB-lite"/>
    </source>
</evidence>
<keyword evidence="5" id="KW-1185">Reference proteome</keyword>
<accession>A0A8X6XHJ3</accession>
<feature type="coiled-coil region" evidence="1">
    <location>
        <begin position="114"/>
        <end position="152"/>
    </location>
</feature>
<reference evidence="4" key="1">
    <citation type="submission" date="2020-08" db="EMBL/GenBank/DDBJ databases">
        <title>Multicomponent nature underlies the extraordinary mechanical properties of spider dragline silk.</title>
        <authorList>
            <person name="Kono N."/>
            <person name="Nakamura H."/>
            <person name="Mori M."/>
            <person name="Yoshida Y."/>
            <person name="Ohtoshi R."/>
            <person name="Malay A.D."/>
            <person name="Moran D.A.P."/>
            <person name="Tomita M."/>
            <person name="Numata K."/>
            <person name="Arakawa K."/>
        </authorList>
    </citation>
    <scope>NUCLEOTIDE SEQUENCE</scope>
</reference>
<gene>
    <name evidence="4" type="primary">msl1l1</name>
    <name evidence="4" type="ORF">TNIN_196962</name>
</gene>
<sequence>MKSGAVDADRFKTEGRQPMNRRKILKNNLVLNGADECLNYAAVDESVVRQVNLAAAYHDHISCTKTADLCHKVDGPREGRGALPCESDHIYANCSEIKTKSSSNNINKDLKIENNNLREMIISHIDLINELKEELAKKSRHLSEQEKESEDDAVIIHFEILDDSVILKANGNLKALLFKKEQNMCLQRRNYPKSEEDSAENVESEARSNLSDNGHLSTTAYTVGQIHLRTPHLATRYFGRRSKTVPSRALKRRYMGPPKSLPKQAVAKTASSRASVSSASELQDSDRQETLGQTEIREDGVRRARKRRGRRPKRMARKVDFLTTDKAYFLPDFRSPPNSLDSFSEIDVPLWKLKPVTSFYQMEGTENINDPVFSRRHAKFELDERRRKRWDMQRMRDQKTIEKKLAREREHAKKRKSQSFFPDPRHIEYIEVTEQLPVLAFGHVIPLFQPCEFSLPWQCEDNPVTEPPPQPPIVKAKRGRPPTPGPKVT</sequence>
<organism evidence="4 5">
    <name type="scientific">Trichonephila inaurata madagascariensis</name>
    <dbReference type="NCBI Taxonomy" id="2747483"/>
    <lineage>
        <taxon>Eukaryota</taxon>
        <taxon>Metazoa</taxon>
        <taxon>Ecdysozoa</taxon>
        <taxon>Arthropoda</taxon>
        <taxon>Chelicerata</taxon>
        <taxon>Arachnida</taxon>
        <taxon>Araneae</taxon>
        <taxon>Araneomorphae</taxon>
        <taxon>Entelegynae</taxon>
        <taxon>Araneoidea</taxon>
        <taxon>Nephilidae</taxon>
        <taxon>Trichonephila</taxon>
        <taxon>Trichonephila inaurata</taxon>
    </lineage>
</organism>
<dbReference type="Proteomes" id="UP000886998">
    <property type="component" value="Unassembled WGS sequence"/>
</dbReference>
<feature type="domain" description="PEHE" evidence="3">
    <location>
        <begin position="345"/>
        <end position="457"/>
    </location>
</feature>
<dbReference type="InterPro" id="IPR029332">
    <property type="entry name" value="PEHE_dom"/>
</dbReference>
<dbReference type="GO" id="GO:0072487">
    <property type="term" value="C:MSL complex"/>
    <property type="evidence" value="ECO:0007669"/>
    <property type="project" value="InterPro"/>
</dbReference>
<name>A0A8X6XHJ3_9ARAC</name>
<dbReference type="OrthoDB" id="6022555at2759"/>
<evidence type="ECO:0000256" key="1">
    <source>
        <dbReference type="SAM" id="Coils"/>
    </source>
</evidence>
<dbReference type="Gene3D" id="6.10.250.2000">
    <property type="match status" value="1"/>
</dbReference>
<evidence type="ECO:0000259" key="3">
    <source>
        <dbReference type="PROSITE" id="PS52052"/>
    </source>
</evidence>
<feature type="region of interest" description="Disordered" evidence="2">
    <location>
        <begin position="460"/>
        <end position="489"/>
    </location>
</feature>
<dbReference type="EMBL" id="BMAV01009234">
    <property type="protein sequence ID" value="GFY53383.1"/>
    <property type="molecule type" value="Genomic_DNA"/>
</dbReference>
<feature type="region of interest" description="Disordered" evidence="2">
    <location>
        <begin position="189"/>
        <end position="216"/>
    </location>
</feature>
<feature type="compositionally biased region" description="Polar residues" evidence="2">
    <location>
        <begin position="207"/>
        <end position="216"/>
    </location>
</feature>
<feature type="compositionally biased region" description="Low complexity" evidence="2">
    <location>
        <begin position="265"/>
        <end position="280"/>
    </location>
</feature>
<feature type="compositionally biased region" description="Basic residues" evidence="2">
    <location>
        <begin position="238"/>
        <end position="254"/>
    </location>
</feature>
<dbReference type="PANTHER" id="PTHR21656">
    <property type="entry name" value="MALE-SPECIFIC LETHAL-1 PROTEIN"/>
    <property type="match status" value="1"/>
</dbReference>
<evidence type="ECO:0000313" key="4">
    <source>
        <dbReference type="EMBL" id="GFY53383.1"/>
    </source>
</evidence>
<feature type="region of interest" description="Disordered" evidence="2">
    <location>
        <begin position="238"/>
        <end position="317"/>
    </location>
</feature>
<dbReference type="SMART" id="SM01300">
    <property type="entry name" value="PEHE"/>
    <property type="match status" value="1"/>
</dbReference>
<dbReference type="AlphaFoldDB" id="A0A8X6XHJ3"/>
<keyword evidence="1" id="KW-0175">Coiled coil</keyword>
<feature type="compositionally biased region" description="Basic and acidic residues" evidence="2">
    <location>
        <begin position="284"/>
        <end position="302"/>
    </location>
</feature>
<evidence type="ECO:0000313" key="5">
    <source>
        <dbReference type="Proteomes" id="UP000886998"/>
    </source>
</evidence>
<dbReference type="PROSITE" id="PS52052">
    <property type="entry name" value="PEHE"/>
    <property type="match status" value="1"/>
</dbReference>
<dbReference type="Pfam" id="PF15275">
    <property type="entry name" value="PEHE"/>
    <property type="match status" value="1"/>
</dbReference>
<dbReference type="PANTHER" id="PTHR21656:SF2">
    <property type="entry name" value="MALE-SPECIFIC LETHAL 1 HOMOLOG"/>
    <property type="match status" value="1"/>
</dbReference>
<comment type="caution">
    <text evidence="4">The sequence shown here is derived from an EMBL/GenBank/DDBJ whole genome shotgun (WGS) entry which is preliminary data.</text>
</comment>
<protein>
    <submittedName>
        <fullName evidence="4">Male-specific lethal 1-like 1</fullName>
    </submittedName>
</protein>
<feature type="compositionally biased region" description="Basic residues" evidence="2">
    <location>
        <begin position="303"/>
        <end position="316"/>
    </location>
</feature>